<dbReference type="Proteomes" id="UP000663946">
    <property type="component" value="Chromosome 1"/>
</dbReference>
<reference evidence="1" key="1">
    <citation type="submission" date="2020-02" db="EMBL/GenBank/DDBJ databases">
        <title>Unexpected conservation and global transmission of agrobacterial virulence plasmids.</title>
        <authorList>
            <person name="Weisberg A.J."/>
            <person name="Davis E.W. II"/>
            <person name="Tabima J.R."/>
            <person name="Belcher M.S."/>
            <person name="Miller M."/>
            <person name="Kuo C.-H."/>
            <person name="Loper J.E."/>
            <person name="Grunwald N.J."/>
            <person name="Putnam M.L."/>
            <person name="Chang J.H."/>
        </authorList>
    </citation>
    <scope>NUCLEOTIDE SEQUENCE</scope>
    <source>
        <strain evidence="1">Q15/94</strain>
    </source>
</reference>
<gene>
    <name evidence="1" type="ORF">G6M86_04665</name>
</gene>
<dbReference type="RefSeq" id="WP_333721919.1">
    <property type="nucleotide sequence ID" value="NZ_CP049216.1"/>
</dbReference>
<accession>A0AAJ4MZW2</accession>
<name>A0AAJ4MZW2_AGRTU</name>
<sequence>MIRDISNLHQATIEGLQKKNNPAGYMHQRMMEMIQAHQKRIPEDFELGLQVIGGSAPAFHLRSITYSNPDILIFIGKDTDGNLIQLMQHHSQMSVVLVAMPKLEEKAYRIGF</sequence>
<dbReference type="AlphaFoldDB" id="A0AAJ4MZW2"/>
<evidence type="ECO:0000313" key="1">
    <source>
        <dbReference type="EMBL" id="QTG12579.1"/>
    </source>
</evidence>
<organism evidence="1 2">
    <name type="scientific">Agrobacterium tumefaciens</name>
    <dbReference type="NCBI Taxonomy" id="358"/>
    <lineage>
        <taxon>Bacteria</taxon>
        <taxon>Pseudomonadati</taxon>
        <taxon>Pseudomonadota</taxon>
        <taxon>Alphaproteobacteria</taxon>
        <taxon>Hyphomicrobiales</taxon>
        <taxon>Rhizobiaceae</taxon>
        <taxon>Rhizobium/Agrobacterium group</taxon>
        <taxon>Agrobacterium</taxon>
        <taxon>Agrobacterium tumefaciens complex</taxon>
    </lineage>
</organism>
<proteinExistence type="predicted"/>
<protein>
    <submittedName>
        <fullName evidence="1">Uncharacterized protein</fullName>
    </submittedName>
</protein>
<dbReference type="EMBL" id="CP049216">
    <property type="protein sequence ID" value="QTG12579.1"/>
    <property type="molecule type" value="Genomic_DNA"/>
</dbReference>
<evidence type="ECO:0000313" key="2">
    <source>
        <dbReference type="Proteomes" id="UP000663946"/>
    </source>
</evidence>